<dbReference type="RefSeq" id="WP_307191711.1">
    <property type="nucleotide sequence ID" value="NZ_JAUSUN010000008.1"/>
</dbReference>
<evidence type="ECO:0000313" key="2">
    <source>
        <dbReference type="EMBL" id="MDQ0413589.1"/>
    </source>
</evidence>
<evidence type="ECO:0000259" key="1">
    <source>
        <dbReference type="Pfam" id="PF13524"/>
    </source>
</evidence>
<evidence type="ECO:0000313" key="3">
    <source>
        <dbReference type="Proteomes" id="UP001242313"/>
    </source>
</evidence>
<gene>
    <name evidence="2" type="ORF">J2S25_001793</name>
</gene>
<sequence length="314" mass="36805">MIETLETNGKLNILFLTKNFENRMEKSSKYLADELSEYAFLVQYGEDGNIHEILAKLGFTPDFILLNDFKYDYCPFVWGFADLGIPVGAIVHDIKYKLKHRKNFYEKENIRYLFTHYRNASYNYLPEFRERFIWTPHHVPTDIFYDYQLEKEIDFLMIGAIFPKLYPERVKMLEIMQREKGFVYFGHPGYKDLSGKEAVLIGEAYAKQLNKAKIFLTCDSVEHFPLMKYFEALASNTLLLASASDELTELGFVDGETFVSVTSDNVREKALYFLENEQERRAIAQAGFEMVNSRHTTEKRAKELLKKIEEIVTK</sequence>
<keyword evidence="3" id="KW-1185">Reference proteome</keyword>
<proteinExistence type="predicted"/>
<comment type="caution">
    <text evidence="2">The sequence shown here is derived from an EMBL/GenBank/DDBJ whole genome shotgun (WGS) entry which is preliminary data.</text>
</comment>
<dbReference type="SUPFAM" id="SSF53756">
    <property type="entry name" value="UDP-Glycosyltransferase/glycogen phosphorylase"/>
    <property type="match status" value="1"/>
</dbReference>
<organism evidence="2 3">
    <name type="scientific">Mesobacillus stamsii</name>
    <dbReference type="NCBI Taxonomy" id="225347"/>
    <lineage>
        <taxon>Bacteria</taxon>
        <taxon>Bacillati</taxon>
        <taxon>Bacillota</taxon>
        <taxon>Bacilli</taxon>
        <taxon>Bacillales</taxon>
        <taxon>Bacillaceae</taxon>
        <taxon>Mesobacillus</taxon>
    </lineage>
</organism>
<dbReference type="EMBL" id="JAUSUN010000008">
    <property type="protein sequence ID" value="MDQ0413589.1"/>
    <property type="molecule type" value="Genomic_DNA"/>
</dbReference>
<dbReference type="Pfam" id="PF13524">
    <property type="entry name" value="Glyco_trans_1_2"/>
    <property type="match status" value="1"/>
</dbReference>
<accession>A0ABU0FW53</accession>
<feature type="domain" description="Spore protein YkvP/CgeB glycosyl transferase-like" evidence="1">
    <location>
        <begin position="172"/>
        <end position="305"/>
    </location>
</feature>
<dbReference type="Proteomes" id="UP001242313">
    <property type="component" value="Unassembled WGS sequence"/>
</dbReference>
<reference evidence="2 3" key="1">
    <citation type="submission" date="2023-07" db="EMBL/GenBank/DDBJ databases">
        <title>Genomic Encyclopedia of Type Strains, Phase IV (KMG-IV): sequencing the most valuable type-strain genomes for metagenomic binning, comparative biology and taxonomic classification.</title>
        <authorList>
            <person name="Goeker M."/>
        </authorList>
    </citation>
    <scope>NUCLEOTIDE SEQUENCE [LARGE SCALE GENOMIC DNA]</scope>
    <source>
        <strain evidence="2 3">DSM 19598</strain>
    </source>
</reference>
<dbReference type="InterPro" id="IPR055259">
    <property type="entry name" value="YkvP/CgeB_Glyco_trans-like"/>
</dbReference>
<name>A0ABU0FW53_9BACI</name>
<protein>
    <submittedName>
        <fullName evidence="2">Glycosyltransferase involved in cell wall biosynthesis</fullName>
    </submittedName>
</protein>
<dbReference type="Gene3D" id="3.40.50.2000">
    <property type="entry name" value="Glycogen Phosphorylase B"/>
    <property type="match status" value="1"/>
</dbReference>